<dbReference type="PANTHER" id="PTHR20835:SF0">
    <property type="entry name" value="E3 UBIQUITIN-PROTEIN LIGASE PPP1R11"/>
    <property type="match status" value="1"/>
</dbReference>
<evidence type="ECO:0000256" key="1">
    <source>
        <dbReference type="ARBA" id="ARBA00003401"/>
    </source>
</evidence>
<gene>
    <name evidence="5" type="ORF">OnM2_078034</name>
</gene>
<sequence length="198" mass="22423">MVSPVTTLTLRDGEFTPVVPRTQNSLQQHQQQQQQRMRSNIESSTTITKTMNDSNVEMSVTTPVLRLRGISANPNSNSNNNDRRIQWDETVINNEGMNKKKSKVCCIYHAPRGFGESSEESSSSDDSTDSSDASGDLRTNDKSYIPRSTHSSKAKRKSHRGHQHKCNGDQMDESMNQRNTKQRSPNAYEKLPKPRNLR</sequence>
<dbReference type="STRING" id="212602.A0A420HHC5"/>
<feature type="region of interest" description="Disordered" evidence="4">
    <location>
        <begin position="19"/>
        <end position="42"/>
    </location>
</feature>
<evidence type="ECO:0000313" key="5">
    <source>
        <dbReference type="EMBL" id="RKF56884.1"/>
    </source>
</evidence>
<accession>A0A420HHC5</accession>
<dbReference type="PANTHER" id="PTHR20835">
    <property type="entry name" value="E3 UBIQUITIN-PROTEIN LIGASE PPP1R11-RELATED"/>
    <property type="match status" value="1"/>
</dbReference>
<evidence type="ECO:0000256" key="3">
    <source>
        <dbReference type="RuleBase" id="RU367162"/>
    </source>
</evidence>
<proteinExistence type="inferred from homology"/>
<dbReference type="OrthoDB" id="307488at2759"/>
<evidence type="ECO:0000256" key="4">
    <source>
        <dbReference type="SAM" id="MobiDB-lite"/>
    </source>
</evidence>
<feature type="compositionally biased region" description="Basic residues" evidence="4">
    <location>
        <begin position="150"/>
        <end position="165"/>
    </location>
</feature>
<dbReference type="Pfam" id="PF07491">
    <property type="entry name" value="PPI_Ypi1"/>
    <property type="match status" value="1"/>
</dbReference>
<feature type="region of interest" description="Disordered" evidence="4">
    <location>
        <begin position="113"/>
        <end position="198"/>
    </location>
</feature>
<protein>
    <recommendedName>
        <fullName evidence="3">Type 1 phosphatases regulator</fullName>
    </recommendedName>
</protein>
<comment type="function">
    <text evidence="1 3">Regulator of type 1 phosphatases which maintains protein phosphatase activity under strict control.</text>
</comment>
<evidence type="ECO:0000256" key="2">
    <source>
        <dbReference type="ARBA" id="ARBA00005605"/>
    </source>
</evidence>
<name>A0A420HHC5_9PEZI</name>
<dbReference type="GO" id="GO:0008157">
    <property type="term" value="F:protein phosphatase 1 binding"/>
    <property type="evidence" value="ECO:0007669"/>
    <property type="project" value="TreeGrafter"/>
</dbReference>
<feature type="compositionally biased region" description="Polar residues" evidence="4">
    <location>
        <begin position="173"/>
        <end position="185"/>
    </location>
</feature>
<comment type="caution">
    <text evidence="5">The sequence shown here is derived from an EMBL/GenBank/DDBJ whole genome shotgun (WGS) entry which is preliminary data.</text>
</comment>
<dbReference type="InterPro" id="IPR011107">
    <property type="entry name" value="PPI_Ypi1"/>
</dbReference>
<dbReference type="GO" id="GO:0004865">
    <property type="term" value="F:protein serine/threonine phosphatase inhibitor activity"/>
    <property type="evidence" value="ECO:0007669"/>
    <property type="project" value="UniProtKB-UniRule"/>
</dbReference>
<keyword evidence="6" id="KW-1185">Reference proteome</keyword>
<organism evidence="5 6">
    <name type="scientific">Erysiphe neolycopersici</name>
    <dbReference type="NCBI Taxonomy" id="212602"/>
    <lineage>
        <taxon>Eukaryota</taxon>
        <taxon>Fungi</taxon>
        <taxon>Dikarya</taxon>
        <taxon>Ascomycota</taxon>
        <taxon>Pezizomycotina</taxon>
        <taxon>Leotiomycetes</taxon>
        <taxon>Erysiphales</taxon>
        <taxon>Erysiphaceae</taxon>
        <taxon>Erysiphe</taxon>
    </lineage>
</organism>
<comment type="subcellular location">
    <subcellularLocation>
        <location evidence="3">Nucleus</location>
    </subcellularLocation>
</comment>
<comment type="similarity">
    <text evidence="2 3">Belongs to the YPI1 family.</text>
</comment>
<keyword evidence="3" id="KW-0539">Nucleus</keyword>
<evidence type="ECO:0000313" key="6">
    <source>
        <dbReference type="Proteomes" id="UP000286134"/>
    </source>
</evidence>
<dbReference type="Proteomes" id="UP000286134">
    <property type="component" value="Unassembled WGS sequence"/>
</dbReference>
<reference evidence="5 6" key="1">
    <citation type="journal article" date="2018" name="BMC Genomics">
        <title>Comparative genome analyses reveal sequence features reflecting distinct modes of host-adaptation between dicot and monocot powdery mildew.</title>
        <authorList>
            <person name="Wu Y."/>
            <person name="Ma X."/>
            <person name="Pan Z."/>
            <person name="Kale S.D."/>
            <person name="Song Y."/>
            <person name="King H."/>
            <person name="Zhang Q."/>
            <person name="Presley C."/>
            <person name="Deng X."/>
            <person name="Wei C.I."/>
            <person name="Xiao S."/>
        </authorList>
    </citation>
    <scope>NUCLEOTIDE SEQUENCE [LARGE SCALE GENOMIC DNA]</scope>
    <source>
        <strain evidence="5">UMSG2</strain>
    </source>
</reference>
<dbReference type="EMBL" id="MCFK01007815">
    <property type="protein sequence ID" value="RKF56884.1"/>
    <property type="molecule type" value="Genomic_DNA"/>
</dbReference>
<dbReference type="GO" id="GO:0005634">
    <property type="term" value="C:nucleus"/>
    <property type="evidence" value="ECO:0007669"/>
    <property type="project" value="UniProtKB-SubCell"/>
</dbReference>
<feature type="compositionally biased region" description="Acidic residues" evidence="4">
    <location>
        <begin position="117"/>
        <end position="129"/>
    </location>
</feature>
<dbReference type="AlphaFoldDB" id="A0A420HHC5"/>